<dbReference type="InterPro" id="IPR036162">
    <property type="entry name" value="Resolvase-like_N_sf"/>
</dbReference>
<dbReference type="Gene3D" id="3.90.1750.20">
    <property type="entry name" value="Putative Large Serine Recombinase, Chain B, Domain 2"/>
    <property type="match status" value="1"/>
</dbReference>
<accession>A0ABU8BNF7</accession>
<dbReference type="RefSeq" id="WP_334488920.1">
    <property type="nucleotide sequence ID" value="NZ_JAZHRV010000001.1"/>
</dbReference>
<dbReference type="EMBL" id="JAZHRV010000001">
    <property type="protein sequence ID" value="MEH2560100.1"/>
    <property type="molecule type" value="Genomic_DNA"/>
</dbReference>
<dbReference type="CDD" id="cd00338">
    <property type="entry name" value="Ser_Recombinase"/>
    <property type="match status" value="1"/>
</dbReference>
<dbReference type="InterPro" id="IPR050639">
    <property type="entry name" value="SSR_resolvase"/>
</dbReference>
<comment type="caution">
    <text evidence="5">The sequence shown here is derived from an EMBL/GenBank/DDBJ whole genome shotgun (WGS) entry which is preliminary data.</text>
</comment>
<protein>
    <submittedName>
        <fullName evidence="5">Transposase</fullName>
    </submittedName>
</protein>
<sequence length="996" mass="111954">MARTTHDLASLTILQRKSPTARTKWLPKPGERHPTQTLVCVYARFSSSEQKQRSIERQEGRCGDYIDRRLDGAKYMMFSDPARSGTLLQERPNLMALLELVKTGSVRHIVIEAMDRLTRVIWDATRIGELLEAYGVELHVWNLDRGVSRQELLDEAKRAEADRFRRVELTTDGLYDLIRRGGMPFKCFGYEESDVPGFPVKSVEQAKAVKRAFELTPYHSDAVVATKLSEEGFISPNGTTTWDKWDIARICNNLAYIGVVNFRTTDQETTRLLDEDHEPAFGDISVKMKVIKNHFKRDVEEWVVGYNEERYAIVTDEEFVAADRARTARRRGPGAAERAGQTSVRDPFVNPICDCPGRASSQRFHLTRNNGYEVYQCSQQRGYHGCVSRLGQSNIMVEDVQRVIMSSLRRHALPLCESADFRADFIERVRMRAAEQELRRAQMQRERDDLDAQIDDLLENALKSGFGRDRVAKKVEALEEALRQKESDIVKLPKIDPDTVDVERAAGDLSEAFELVDGHLPFRPESENEAKVASRLRSMIGTVVVRRENVPVGRAEIEVALDVEGFILEPKERTERTWILERQEIRGMRLLKSTEKMSAALDELAASGHYALTDAQWEIVAPHLPNMSKVYRNVTRAMPTRALADACIFKFRTGVDPLRLPRMFGEPNGMRALIGRFVRMGGMTEIITRLGAVDPSWPEGLDVREFEAWSHRKDPVWLFDNDGTKLAATWAAEKRFSLTDAQFRAIEDLIDPGVLEPNKGRQALDARQLIDGIVLKLRSGITWNRMPAPWGKGSDFSRASAALARSGGWGRIVEALRVKFPEILDGLAVDVIDRHGASLDRRKTRNTVINNRGKDNSRGIFANIGTLLRSATTGTDLAVGLSGSRVRLPGRALLRPNVVVGPVDAIVGKIFTQPVIVAQRGHHKGGAQTATTVASYRAAGGLQHILVVSTARMRIDHHQRKGGKWICRVLKADDAVIFEAMNLSLPLREIYAGAEM</sequence>
<dbReference type="Pfam" id="PF13340">
    <property type="entry name" value="DUF4096"/>
    <property type="match status" value="1"/>
</dbReference>
<evidence type="ECO:0000313" key="6">
    <source>
        <dbReference type="Proteomes" id="UP001364224"/>
    </source>
</evidence>
<keyword evidence="3" id="KW-0175">Coiled coil</keyword>
<evidence type="ECO:0000256" key="3">
    <source>
        <dbReference type="SAM" id="Coils"/>
    </source>
</evidence>
<dbReference type="InterPro" id="IPR025161">
    <property type="entry name" value="IS402-like_dom"/>
</dbReference>
<dbReference type="PANTHER" id="PTHR30461">
    <property type="entry name" value="DNA-INVERTASE FROM LAMBDOID PROPHAGE"/>
    <property type="match status" value="1"/>
</dbReference>
<evidence type="ECO:0000256" key="1">
    <source>
        <dbReference type="ARBA" id="ARBA00023125"/>
    </source>
</evidence>
<dbReference type="Pfam" id="PF07508">
    <property type="entry name" value="Recombinase"/>
    <property type="match status" value="1"/>
</dbReference>
<name>A0ABU8BNF7_9BRAD</name>
<evidence type="ECO:0000256" key="2">
    <source>
        <dbReference type="ARBA" id="ARBA00023172"/>
    </source>
</evidence>
<dbReference type="InterPro" id="IPR011109">
    <property type="entry name" value="DNA_bind_recombinase_dom"/>
</dbReference>
<gene>
    <name evidence="5" type="ORF">V1286_007629</name>
</gene>
<proteinExistence type="predicted"/>
<dbReference type="PANTHER" id="PTHR30461:SF2">
    <property type="entry name" value="SERINE RECOMBINASE PINE-RELATED"/>
    <property type="match status" value="1"/>
</dbReference>
<dbReference type="InterPro" id="IPR006119">
    <property type="entry name" value="Resolv_N"/>
</dbReference>
<dbReference type="InterPro" id="IPR038109">
    <property type="entry name" value="DNA_bind_recomb_sf"/>
</dbReference>
<dbReference type="Pfam" id="PF00239">
    <property type="entry name" value="Resolvase"/>
    <property type="match status" value="1"/>
</dbReference>
<feature type="coiled-coil region" evidence="3">
    <location>
        <begin position="426"/>
        <end position="488"/>
    </location>
</feature>
<dbReference type="SUPFAM" id="SSF53041">
    <property type="entry name" value="Resolvase-like"/>
    <property type="match status" value="1"/>
</dbReference>
<keyword evidence="6" id="KW-1185">Reference proteome</keyword>
<reference evidence="5 6" key="1">
    <citation type="submission" date="2024-02" db="EMBL/GenBank/DDBJ databases">
        <title>Adaptive strategies in a cosmopolitan and abundant soil bacterium.</title>
        <authorList>
            <person name="Carini P."/>
        </authorList>
    </citation>
    <scope>NUCLEOTIDE SEQUENCE [LARGE SCALE GENOMIC DNA]</scope>
    <source>
        <strain evidence="5 6">AZCC 1608</strain>
    </source>
</reference>
<organism evidence="5 6">
    <name type="scientific">Bradyrhizobium algeriense</name>
    <dbReference type="NCBI Taxonomy" id="634784"/>
    <lineage>
        <taxon>Bacteria</taxon>
        <taxon>Pseudomonadati</taxon>
        <taxon>Pseudomonadota</taxon>
        <taxon>Alphaproteobacteria</taxon>
        <taxon>Hyphomicrobiales</taxon>
        <taxon>Nitrobacteraceae</taxon>
        <taxon>Bradyrhizobium</taxon>
    </lineage>
</organism>
<feature type="domain" description="Resolvase/invertase-type recombinase catalytic" evidence="4">
    <location>
        <begin position="39"/>
        <end position="183"/>
    </location>
</feature>
<keyword evidence="2" id="KW-0233">DNA recombination</keyword>
<dbReference type="Gene3D" id="3.40.50.1390">
    <property type="entry name" value="Resolvase, N-terminal catalytic domain"/>
    <property type="match status" value="1"/>
</dbReference>
<evidence type="ECO:0000313" key="5">
    <source>
        <dbReference type="EMBL" id="MEH2560100.1"/>
    </source>
</evidence>
<dbReference type="Proteomes" id="UP001364224">
    <property type="component" value="Unassembled WGS sequence"/>
</dbReference>
<dbReference type="SMART" id="SM00857">
    <property type="entry name" value="Resolvase"/>
    <property type="match status" value="1"/>
</dbReference>
<keyword evidence="1" id="KW-0238">DNA-binding</keyword>
<evidence type="ECO:0000259" key="4">
    <source>
        <dbReference type="SMART" id="SM00857"/>
    </source>
</evidence>